<dbReference type="Pfam" id="PF05623">
    <property type="entry name" value="DUF789"/>
    <property type="match status" value="1"/>
</dbReference>
<name>A0A834HF93_RHOSS</name>
<dbReference type="Proteomes" id="UP000626092">
    <property type="component" value="Unassembled WGS sequence"/>
</dbReference>
<feature type="region of interest" description="Disordered" evidence="1">
    <location>
        <begin position="39"/>
        <end position="86"/>
    </location>
</feature>
<feature type="region of interest" description="Disordered" evidence="1">
    <location>
        <begin position="1"/>
        <end position="25"/>
    </location>
</feature>
<keyword evidence="3" id="KW-1185">Reference proteome</keyword>
<organism evidence="2 3">
    <name type="scientific">Rhododendron simsii</name>
    <name type="common">Sims's rhododendron</name>
    <dbReference type="NCBI Taxonomy" id="118357"/>
    <lineage>
        <taxon>Eukaryota</taxon>
        <taxon>Viridiplantae</taxon>
        <taxon>Streptophyta</taxon>
        <taxon>Embryophyta</taxon>
        <taxon>Tracheophyta</taxon>
        <taxon>Spermatophyta</taxon>
        <taxon>Magnoliopsida</taxon>
        <taxon>eudicotyledons</taxon>
        <taxon>Gunneridae</taxon>
        <taxon>Pentapetalae</taxon>
        <taxon>asterids</taxon>
        <taxon>Ericales</taxon>
        <taxon>Ericaceae</taxon>
        <taxon>Ericoideae</taxon>
        <taxon>Rhodoreae</taxon>
        <taxon>Rhododendron</taxon>
    </lineage>
</organism>
<evidence type="ECO:0008006" key="4">
    <source>
        <dbReference type="Google" id="ProtNLM"/>
    </source>
</evidence>
<feature type="compositionally biased region" description="Low complexity" evidence="1">
    <location>
        <begin position="61"/>
        <end position="78"/>
    </location>
</feature>
<dbReference type="PANTHER" id="PTHR31343:SF4">
    <property type="entry name" value="DUF789 DOMAIN-CONTAINING PROTEIN"/>
    <property type="match status" value="1"/>
</dbReference>
<comment type="caution">
    <text evidence="2">The sequence shown here is derived from an EMBL/GenBank/DDBJ whole genome shotgun (WGS) entry which is preliminary data.</text>
</comment>
<dbReference type="EMBL" id="WJXA01000001">
    <property type="protein sequence ID" value="KAF7153481.1"/>
    <property type="molecule type" value="Genomic_DNA"/>
</dbReference>
<evidence type="ECO:0000256" key="1">
    <source>
        <dbReference type="SAM" id="MobiDB-lite"/>
    </source>
</evidence>
<reference evidence="2" key="1">
    <citation type="submission" date="2019-11" db="EMBL/GenBank/DDBJ databases">
        <authorList>
            <person name="Liu Y."/>
            <person name="Hou J."/>
            <person name="Li T.-Q."/>
            <person name="Guan C.-H."/>
            <person name="Wu X."/>
            <person name="Wu H.-Z."/>
            <person name="Ling F."/>
            <person name="Zhang R."/>
            <person name="Shi X.-G."/>
            <person name="Ren J.-P."/>
            <person name="Chen E.-F."/>
            <person name="Sun J.-M."/>
        </authorList>
    </citation>
    <scope>NUCLEOTIDE SEQUENCE</scope>
    <source>
        <strain evidence="2">Adult_tree_wgs_1</strain>
        <tissue evidence="2">Leaves</tissue>
    </source>
</reference>
<protein>
    <recommendedName>
        <fullName evidence="4">DUF789 family protein</fullName>
    </recommendedName>
</protein>
<dbReference type="InterPro" id="IPR008507">
    <property type="entry name" value="DUF789"/>
</dbReference>
<evidence type="ECO:0000313" key="2">
    <source>
        <dbReference type="EMBL" id="KAF7153481.1"/>
    </source>
</evidence>
<proteinExistence type="predicted"/>
<feature type="region of interest" description="Disordered" evidence="1">
    <location>
        <begin position="180"/>
        <end position="209"/>
    </location>
</feature>
<gene>
    <name evidence="2" type="ORF">RHSIM_Rhsim01G0288200</name>
</gene>
<evidence type="ECO:0000313" key="3">
    <source>
        <dbReference type="Proteomes" id="UP000626092"/>
    </source>
</evidence>
<dbReference type="OrthoDB" id="1716402at2759"/>
<dbReference type="AlphaFoldDB" id="A0A834HF93"/>
<dbReference type="PANTHER" id="PTHR31343">
    <property type="entry name" value="T15D22.8"/>
    <property type="match status" value="1"/>
</dbReference>
<sequence length="433" mass="48269">MYGSGGFGVSRTHDGDRFYYPPGRRQQLLLQQEKLQRQQVLRPLKSDAAAEAENRTDSDDSTTTLSKPTPSVCSSSSSPPRPPPADVTNLDRLVESVTPFIAARLSPEVNGKGWRTRESDVQPYYCLGDLWESFREWSVYGAGVPLLLNGKDSIMQYYVPFLSGIQLYVDPRARISFASLMESPGRPGEESDVESSRETSSAGSSDCEAERRAKSVVDGSCSHQKLVNLNSQRMNRLSLREKSVMSSSSDEAEMSSSPGTLLFEFLEHEQPYNRRPLTDKASSLLGDYRIQVSLLASQFPDLRSCDLLPSSWISVAWYPIYRIPMGPTLRDLDASFLTFHSLSTRSTGNGRWRFHGASGRKVHGAGIDASPKISLPAFGLASYKLKGSILTPTGSDECEQENYLLQSADNWLRSLQVTLPDYQFFLAHYSQWR</sequence>
<accession>A0A834HF93</accession>